<dbReference type="AlphaFoldDB" id="A0A8H4AV78"/>
<reference evidence="8 9" key="1">
    <citation type="journal article" date="2019" name="Environ. Microbiol.">
        <title>At the nexus of three kingdoms: the genome of the mycorrhizal fungus Gigaspora margarita provides insights into plant, endobacterial and fungal interactions.</title>
        <authorList>
            <person name="Venice F."/>
            <person name="Ghignone S."/>
            <person name="Salvioli di Fossalunga A."/>
            <person name="Amselem J."/>
            <person name="Novero M."/>
            <person name="Xianan X."/>
            <person name="Sedzielewska Toro K."/>
            <person name="Morin E."/>
            <person name="Lipzen A."/>
            <person name="Grigoriev I.V."/>
            <person name="Henrissat B."/>
            <person name="Martin F.M."/>
            <person name="Bonfante P."/>
        </authorList>
    </citation>
    <scope>NUCLEOTIDE SEQUENCE [LARGE SCALE GENOMIC DNA]</scope>
    <source>
        <strain evidence="8 9">BEG34</strain>
    </source>
</reference>
<feature type="transmembrane region" description="Helical" evidence="7">
    <location>
        <begin position="598"/>
        <end position="615"/>
    </location>
</feature>
<dbReference type="OrthoDB" id="6068913at2759"/>
<dbReference type="InterPro" id="IPR052076">
    <property type="entry name" value="TRP_cation_channel"/>
</dbReference>
<evidence type="ECO:0000256" key="2">
    <source>
        <dbReference type="ARBA" id="ARBA00022737"/>
    </source>
</evidence>
<keyword evidence="8" id="KW-0675">Receptor</keyword>
<feature type="transmembrane region" description="Helical" evidence="7">
    <location>
        <begin position="929"/>
        <end position="952"/>
    </location>
</feature>
<feature type="transmembrane region" description="Helical" evidence="7">
    <location>
        <begin position="823"/>
        <end position="845"/>
    </location>
</feature>
<evidence type="ECO:0000256" key="5">
    <source>
        <dbReference type="ARBA" id="ARBA00023180"/>
    </source>
</evidence>
<evidence type="ECO:0000256" key="7">
    <source>
        <dbReference type="SAM" id="Phobius"/>
    </source>
</evidence>
<evidence type="ECO:0000313" key="8">
    <source>
        <dbReference type="EMBL" id="KAF0536658.1"/>
    </source>
</evidence>
<protein>
    <submittedName>
        <fullName evidence="8">Transient receptor potential cation channel subfamily a member 1-like</fullName>
    </submittedName>
</protein>
<keyword evidence="1" id="KW-0813">Transport</keyword>
<name>A0A8H4AV78_GIGMA</name>
<comment type="caution">
    <text evidence="8">The sequence shown here is derived from an EMBL/GenBank/DDBJ whole genome shotgun (WGS) entry which is preliminary data.</text>
</comment>
<feature type="transmembrane region" description="Helical" evidence="7">
    <location>
        <begin position="785"/>
        <end position="803"/>
    </location>
</feature>
<feature type="transmembrane region" description="Helical" evidence="7">
    <location>
        <begin position="896"/>
        <end position="917"/>
    </location>
</feature>
<dbReference type="GO" id="GO:0034220">
    <property type="term" value="P:monoatomic ion transmembrane transport"/>
    <property type="evidence" value="ECO:0007669"/>
    <property type="project" value="UniProtKB-KW"/>
</dbReference>
<dbReference type="GO" id="GO:1902495">
    <property type="term" value="C:transmembrane transporter complex"/>
    <property type="evidence" value="ECO:0007669"/>
    <property type="project" value="TreeGrafter"/>
</dbReference>
<keyword evidence="7" id="KW-0812">Transmembrane</keyword>
<evidence type="ECO:0000256" key="6">
    <source>
        <dbReference type="ARBA" id="ARBA00023303"/>
    </source>
</evidence>
<keyword evidence="3" id="KW-0040">ANK repeat</keyword>
<proteinExistence type="predicted"/>
<keyword evidence="6" id="KW-0407">Ion channel</keyword>
<dbReference type="Proteomes" id="UP000439903">
    <property type="component" value="Unassembled WGS sequence"/>
</dbReference>
<evidence type="ECO:0000313" key="9">
    <source>
        <dbReference type="Proteomes" id="UP000439903"/>
    </source>
</evidence>
<organism evidence="8 9">
    <name type="scientific">Gigaspora margarita</name>
    <dbReference type="NCBI Taxonomy" id="4874"/>
    <lineage>
        <taxon>Eukaryota</taxon>
        <taxon>Fungi</taxon>
        <taxon>Fungi incertae sedis</taxon>
        <taxon>Mucoromycota</taxon>
        <taxon>Glomeromycotina</taxon>
        <taxon>Glomeromycetes</taxon>
        <taxon>Diversisporales</taxon>
        <taxon>Gigasporaceae</taxon>
        <taxon>Gigaspora</taxon>
    </lineage>
</organism>
<evidence type="ECO:0000256" key="3">
    <source>
        <dbReference type="ARBA" id="ARBA00023043"/>
    </source>
</evidence>
<keyword evidence="7" id="KW-1133">Transmembrane helix</keyword>
<accession>A0A8H4AV78</accession>
<keyword evidence="2" id="KW-0677">Repeat</keyword>
<keyword evidence="4" id="KW-0406">Ion transport</keyword>
<evidence type="ECO:0000256" key="4">
    <source>
        <dbReference type="ARBA" id="ARBA00023065"/>
    </source>
</evidence>
<dbReference type="PANTHER" id="PTHR47143:SF1">
    <property type="entry name" value="ION_TRANS DOMAIN-CONTAINING PROTEIN"/>
    <property type="match status" value="1"/>
</dbReference>
<evidence type="ECO:0000256" key="1">
    <source>
        <dbReference type="ARBA" id="ARBA00022448"/>
    </source>
</evidence>
<feature type="transmembrane region" description="Helical" evidence="7">
    <location>
        <begin position="761"/>
        <end position="779"/>
    </location>
</feature>
<keyword evidence="5" id="KW-0325">Glycoprotein</keyword>
<keyword evidence="7" id="KW-0472">Membrane</keyword>
<dbReference type="EMBL" id="WTPW01000198">
    <property type="protein sequence ID" value="KAF0536658.1"/>
    <property type="molecule type" value="Genomic_DNA"/>
</dbReference>
<keyword evidence="9" id="KW-1185">Reference proteome</keyword>
<dbReference type="GO" id="GO:0022857">
    <property type="term" value="F:transmembrane transporter activity"/>
    <property type="evidence" value="ECO:0007669"/>
    <property type="project" value="TreeGrafter"/>
</dbReference>
<dbReference type="PANTHER" id="PTHR47143">
    <property type="entry name" value="TRANSIENT RECEPTOR POTENTIAL CATION CHANNEL PROTEIN PAINLESS"/>
    <property type="match status" value="1"/>
</dbReference>
<gene>
    <name evidence="8" type="ORF">F8M41_009057</name>
</gene>
<sequence>MSSSISEDQTEISIDVPREDIPHGGKKIHSYVLSPNKKCIATLSKEDISIVVWSITDELIVNYDSSLNVKLALNTDKFCKKQDFNYENTFEDVLYDVLLGISNCKQVIIRLSYKDFVIDFAIIDIRTKLRQILIAQGLEGLEVHAGVAFLENDDLVIITRQPIYRAYIFSKSNINGKQKWTCKNSIELAKNSTSCHISKKGKLFLCIDEIMPVVMQWDLITRKFDMQYILDLNLRILTMKMELNSDNTLLAIGSHKWANCYILGFVVCVYLTKSGMMIAKKIFDEELHFCFIGSREEERLFFSSLHPLTNYNSYIVNLRTHSLDKSPDTRVLHDIYHVAFNDKTIGPINIIDYSIISDYIIKTDNNYLLIQKLSQNKIWIEYLKLKEDYYGNAYTYFNIKEIMEFIQDILDKYNDKEYKPVRILAQDFSNERELCGASHITLGYGSILEIKVLENGDILLVCQLSILIYTIEHFEEDFKIKLIYCWSDELENENEFEVHKLPEHSLINLLNLFKNNLIFYDFGFEILPSPITLAFTFKGINMAAGQLLDVKHSALLKLYGKNIFKSLLKYNTDGSKPINELLDYCYDHSQSMLEKGDIYSFILIINQIVFILTTLEKSNKNIRFTEEFLSKTNMSIGINPDYYNNNQDLLSFNLQHYGNYIDLHDLSNTSFFNYFVFWISKKYNLLKKSYPQVYKILTFPYLLYSSYITIYPQETVLLIFPLLNFATYSKNYSYNELFYLQGNPFTSLLDASDYYKCPWNWFDLAAILVPTITSLIWLHDKTPSTWIITIAAFLLEIKFLLFFRTLDYFGTYFAIMIGVAQKVFSFLVVLGIIVLDFAHSLHLLLRPTSEYSYDQPSFTDDANNPWNLVSTYQFISSNGTVGKSTLIETPDDSTNLFTMFSTSVLAVYFMLTGDLSYVSSWVLKNNWTLAFLLVIFSFFTTVYLLNLFISLLGNAIDDKNNEESFLQLRGEILSEIELFWMLPYQRRKTNWFPEILWYRASVKELKKYIESVDDKKTLDPRILELTKTENSEENLRKLIDETLTNKINNLEFTKTEDLEKLKHQIDETLANKIDNGLKEPLDKINKLIELIEKKE</sequence>